<dbReference type="PATRIC" id="fig|585524.9.peg.849"/>
<name>D4YT14_9LACO</name>
<dbReference type="AlphaFoldDB" id="D4YT14"/>
<comment type="caution">
    <text evidence="1">The sequence shown here is derived from an EMBL/GenBank/DDBJ whole genome shotgun (WGS) entry which is preliminary data.</text>
</comment>
<dbReference type="Proteomes" id="UP000004069">
    <property type="component" value="Unassembled WGS sequence"/>
</dbReference>
<dbReference type="EMBL" id="ADNY01000026">
    <property type="protein sequence ID" value="EFG55670.1"/>
    <property type="molecule type" value="Genomic_DNA"/>
</dbReference>
<sequence>MDLNELKNRHLLIWDTHNSLPTVRYLLNKIDASDLNCTYQKVSDIIALTDYVLTNKGIGIIPSILYDKNEKSVRYIPLNCDIPIVYGLAYRKELDKKSYSNSLYNVFNKAVKIAASKW</sequence>
<evidence type="ECO:0000313" key="2">
    <source>
        <dbReference type="Proteomes" id="UP000004069"/>
    </source>
</evidence>
<evidence type="ECO:0000313" key="1">
    <source>
        <dbReference type="EMBL" id="EFG55670.1"/>
    </source>
</evidence>
<organism evidence="1 2">
    <name type="scientific">Lactobacillus amylolyticus DSM 11664</name>
    <dbReference type="NCBI Taxonomy" id="585524"/>
    <lineage>
        <taxon>Bacteria</taxon>
        <taxon>Bacillati</taxon>
        <taxon>Bacillota</taxon>
        <taxon>Bacilli</taxon>
        <taxon>Lactobacillales</taxon>
        <taxon>Lactobacillaceae</taxon>
        <taxon>Lactobacillus</taxon>
    </lineage>
</organism>
<protein>
    <recommendedName>
        <fullName evidence="3">LysR substrate-binding domain-containing protein</fullName>
    </recommendedName>
</protein>
<gene>
    <name evidence="1" type="ORF">HMPREF0493_0675</name>
</gene>
<reference evidence="1 2" key="1">
    <citation type="submission" date="2010-04" db="EMBL/GenBank/DDBJ databases">
        <authorList>
            <person name="Muzny D."/>
            <person name="Qin X."/>
            <person name="Deng J."/>
            <person name="Jiang H."/>
            <person name="Liu Y."/>
            <person name="Qu J."/>
            <person name="Song X.-Z."/>
            <person name="Zhang L."/>
            <person name="Thornton R."/>
            <person name="Coyle M."/>
            <person name="Francisco L."/>
            <person name="Jackson L."/>
            <person name="Javaid M."/>
            <person name="Korchina V."/>
            <person name="Kovar C."/>
            <person name="Mata R."/>
            <person name="Mathew T."/>
            <person name="Ngo R."/>
            <person name="Nguyen L."/>
            <person name="Nguyen N."/>
            <person name="Okwuonu G."/>
            <person name="Ongeri F."/>
            <person name="Pham C."/>
            <person name="Simmons D."/>
            <person name="Wilczek-Boney K."/>
            <person name="Hale W."/>
            <person name="Jakkamsetti A."/>
            <person name="Pham P."/>
            <person name="Ruth R."/>
            <person name="San Lucas F."/>
            <person name="Warren J."/>
            <person name="Zhang J."/>
            <person name="Zhao Z."/>
            <person name="Zhou C."/>
            <person name="Zhu D."/>
            <person name="Lee S."/>
            <person name="Bess C."/>
            <person name="Blankenburg K."/>
            <person name="Forbes L."/>
            <person name="Fu Q."/>
            <person name="Gubbala S."/>
            <person name="Hirani K."/>
            <person name="Jayaseelan J.C."/>
            <person name="Lara F."/>
            <person name="Munidasa M."/>
            <person name="Palculict T."/>
            <person name="Patil S."/>
            <person name="Pu L.-L."/>
            <person name="Saada N."/>
            <person name="Tang L."/>
            <person name="Weissenberger G."/>
            <person name="Zhu Y."/>
            <person name="Hemphill L."/>
            <person name="Shang Y."/>
            <person name="Youmans B."/>
            <person name="Ayvaz T."/>
            <person name="Ross M."/>
            <person name="Santibanez J."/>
            <person name="Aqrawi P."/>
            <person name="Gross S."/>
            <person name="Joshi V."/>
            <person name="Fowler G."/>
            <person name="Nazareth L."/>
            <person name="Reid J."/>
            <person name="Worley K."/>
            <person name="Petrosino J."/>
            <person name="Highlander S."/>
            <person name="Gibbs R."/>
        </authorList>
    </citation>
    <scope>NUCLEOTIDE SEQUENCE [LARGE SCALE GENOMIC DNA]</scope>
    <source>
        <strain evidence="1 2">DSM 11664</strain>
    </source>
</reference>
<proteinExistence type="predicted"/>
<dbReference type="STRING" id="83683.B1745_06970"/>
<accession>D4YT14</accession>
<keyword evidence="2" id="KW-1185">Reference proteome</keyword>
<evidence type="ECO:0008006" key="3">
    <source>
        <dbReference type="Google" id="ProtNLM"/>
    </source>
</evidence>